<keyword evidence="5" id="KW-0472">Membrane</keyword>
<feature type="domain" description="LRRCT" evidence="7">
    <location>
        <begin position="411"/>
        <end position="465"/>
    </location>
</feature>
<dbReference type="GeneID" id="100121122"/>
<dbReference type="SMART" id="SM00082">
    <property type="entry name" value="LRRCT"/>
    <property type="match status" value="1"/>
</dbReference>
<keyword evidence="3" id="KW-0677">Repeat</keyword>
<dbReference type="Gene3D" id="3.80.10.10">
    <property type="entry name" value="Ribonuclease Inhibitor"/>
    <property type="match status" value="3"/>
</dbReference>
<evidence type="ECO:0000256" key="3">
    <source>
        <dbReference type="ARBA" id="ARBA00022737"/>
    </source>
</evidence>
<dbReference type="RefSeq" id="XP_008215226.1">
    <property type="nucleotide sequence ID" value="XM_008217004.4"/>
</dbReference>
<dbReference type="KEGG" id="nvi:100121122"/>
<dbReference type="PANTHER" id="PTHR24366">
    <property type="entry name" value="IG(IMMUNOGLOBULIN) AND LRR(LEUCINE RICH REPEAT) DOMAINS"/>
    <property type="match status" value="1"/>
</dbReference>
<evidence type="ECO:0000256" key="6">
    <source>
        <dbReference type="SAM" id="SignalP"/>
    </source>
</evidence>
<dbReference type="FunFam" id="3.80.10.10:FF:001360">
    <property type="entry name" value="Uncharacterized protein"/>
    <property type="match status" value="1"/>
</dbReference>
<protein>
    <recommendedName>
        <fullName evidence="7">LRRCT domain-containing protein</fullName>
    </recommendedName>
</protein>
<sequence>MFESVRSLLLAMLLVASLSGATISHSTSPAARVTQVASVMTGENSTTTTTSKPEAETSTTKDDGTAIVQWECPNITSAGIECSCDFPHTLRCIGDKTSLQAISTHLRHSRPGMISLLDVTVSGISTLPASFLEDVALHGLVVSTGELRRVHENAFTSLARPLQALGLPNNLLDSVPTIALAKLVGLERLDLSHNKLKTLAAGSFQGLVNVTYLDLSDNLLSQLSPQAFAYLPQLKSLKMHGNRLGVSALSALRGLRNLQELDLSANLLTGPLGPNLLPAMPRLVYLTVAENELKSVQQGALIGLKNLSSLNLNHNQIDVLEDDAFKYLSTLRQLDLAYNGIVAVSSASLAHLENLRSLDLTHNFLRSLNADLVVPLRKLEELRLDDNDITMVSSDVATSKLKLKSFSLADNPLNCDCSLLDFASWLASSNSSLPEEDRSSAVCATPPALENAVLSQVSPESLLCGDPTPPIMTRLPLASAQLTLNEFHYEEGTGADLLWHVEPCTERYTCDTLLVYEALEADNREVQIASSPIECDSRQMHDPCSLPISLPSSLMLEPGHKYRYCVVLMVQPATSPHARSAVTRSDEVSLGLGCSDIIELDRETLHLIPELEQPLPPRVFEISTIHVNASADGYLKVEVLMSTGLPRTDCEIDLDVFALDSGQVQRQKVNCSSSSPVAKMAGLIPGRYRVCASLAQDEQQEKLAKSLQATCVEVQTFKQQAQQNSEMIISLLALLICALTVVVFLVGRSLLRKTKLQSMSSQPCFIPAQQVEITHKAHYIKLLATTKL</sequence>
<dbReference type="EnsemblMetazoa" id="XM_031921332">
    <property type="protein sequence ID" value="XP_031777192"/>
    <property type="gene ID" value="LOC100121122"/>
</dbReference>
<dbReference type="InterPro" id="IPR003591">
    <property type="entry name" value="Leu-rich_rpt_typical-subtyp"/>
</dbReference>
<feature type="signal peptide" evidence="6">
    <location>
        <begin position="1"/>
        <end position="24"/>
    </location>
</feature>
<evidence type="ECO:0000256" key="5">
    <source>
        <dbReference type="SAM" id="Phobius"/>
    </source>
</evidence>
<dbReference type="Pfam" id="PF13855">
    <property type="entry name" value="LRR_8"/>
    <property type="match status" value="2"/>
</dbReference>
<keyword evidence="2 6" id="KW-0732">Signal</keyword>
<evidence type="ECO:0000259" key="7">
    <source>
        <dbReference type="SMART" id="SM00082"/>
    </source>
</evidence>
<accession>A0A7M7PWK4</accession>
<dbReference type="SMR" id="A0A7M7PWK4"/>
<dbReference type="RefSeq" id="XP_031777193.1">
    <property type="nucleotide sequence ID" value="XM_031921333.2"/>
</dbReference>
<dbReference type="GO" id="GO:0071944">
    <property type="term" value="C:cell periphery"/>
    <property type="evidence" value="ECO:0007669"/>
    <property type="project" value="UniProtKB-ARBA"/>
</dbReference>
<dbReference type="InterPro" id="IPR001611">
    <property type="entry name" value="Leu-rich_rpt"/>
</dbReference>
<feature type="chain" id="PRO_5033597339" description="LRRCT domain-containing protein" evidence="6">
    <location>
        <begin position="25"/>
        <end position="788"/>
    </location>
</feature>
<feature type="region of interest" description="Disordered" evidence="4">
    <location>
        <begin position="39"/>
        <end position="62"/>
    </location>
</feature>
<evidence type="ECO:0000256" key="1">
    <source>
        <dbReference type="ARBA" id="ARBA00022614"/>
    </source>
</evidence>
<keyword evidence="1" id="KW-0433">Leucine-rich repeat</keyword>
<dbReference type="SMART" id="SM00369">
    <property type="entry name" value="LRR_TYP"/>
    <property type="match status" value="9"/>
</dbReference>
<dbReference type="EnsemblMetazoa" id="XM_008217004">
    <property type="protein sequence ID" value="XP_008215226"/>
    <property type="gene ID" value="LOC100121122"/>
</dbReference>
<evidence type="ECO:0000256" key="2">
    <source>
        <dbReference type="ARBA" id="ARBA00022729"/>
    </source>
</evidence>
<evidence type="ECO:0000256" key="4">
    <source>
        <dbReference type="SAM" id="MobiDB-lite"/>
    </source>
</evidence>
<dbReference type="FunCoup" id="A0A7M7PWK4">
    <property type="interactions" value="22"/>
</dbReference>
<dbReference type="InterPro" id="IPR000483">
    <property type="entry name" value="Cys-rich_flank_reg_C"/>
</dbReference>
<dbReference type="Proteomes" id="UP000002358">
    <property type="component" value="Chromosome 1"/>
</dbReference>
<dbReference type="OrthoDB" id="2151624at2759"/>
<dbReference type="PROSITE" id="PS51450">
    <property type="entry name" value="LRR"/>
    <property type="match status" value="3"/>
</dbReference>
<dbReference type="EnsemblMetazoa" id="XM_031921333">
    <property type="protein sequence ID" value="XP_031777193"/>
    <property type="gene ID" value="LOC100121122"/>
</dbReference>
<keyword evidence="5" id="KW-1133">Transmembrane helix</keyword>
<evidence type="ECO:0000313" key="9">
    <source>
        <dbReference type="Proteomes" id="UP000002358"/>
    </source>
</evidence>
<dbReference type="CTD" id="37342"/>
<keyword evidence="5" id="KW-0812">Transmembrane</keyword>
<name>A0A7M7PWK4_NASVI</name>
<feature type="transmembrane region" description="Helical" evidence="5">
    <location>
        <begin position="727"/>
        <end position="751"/>
    </location>
</feature>
<dbReference type="PRINTS" id="PR00019">
    <property type="entry name" value="LEURICHRPT"/>
</dbReference>
<dbReference type="InterPro" id="IPR032675">
    <property type="entry name" value="LRR_dom_sf"/>
</dbReference>
<feature type="compositionally biased region" description="Basic and acidic residues" evidence="4">
    <location>
        <begin position="53"/>
        <end position="62"/>
    </location>
</feature>
<feature type="compositionally biased region" description="Low complexity" evidence="4">
    <location>
        <begin position="41"/>
        <end position="52"/>
    </location>
</feature>
<dbReference type="SMART" id="SM00365">
    <property type="entry name" value="LRR_SD22"/>
    <property type="match status" value="5"/>
</dbReference>
<dbReference type="SUPFAM" id="SSF52058">
    <property type="entry name" value="L domain-like"/>
    <property type="match status" value="1"/>
</dbReference>
<dbReference type="InParanoid" id="A0A7M7PWK4"/>
<dbReference type="PANTHER" id="PTHR24366:SF96">
    <property type="entry name" value="LEUCINE RICH REPEAT CONTAINING 53"/>
    <property type="match status" value="1"/>
</dbReference>
<organism evidence="8 9">
    <name type="scientific">Nasonia vitripennis</name>
    <name type="common">Parasitic wasp</name>
    <dbReference type="NCBI Taxonomy" id="7425"/>
    <lineage>
        <taxon>Eukaryota</taxon>
        <taxon>Metazoa</taxon>
        <taxon>Ecdysozoa</taxon>
        <taxon>Arthropoda</taxon>
        <taxon>Hexapoda</taxon>
        <taxon>Insecta</taxon>
        <taxon>Pterygota</taxon>
        <taxon>Neoptera</taxon>
        <taxon>Endopterygota</taxon>
        <taxon>Hymenoptera</taxon>
        <taxon>Apocrita</taxon>
        <taxon>Proctotrupomorpha</taxon>
        <taxon>Chalcidoidea</taxon>
        <taxon>Pteromalidae</taxon>
        <taxon>Pteromalinae</taxon>
        <taxon>Nasonia</taxon>
    </lineage>
</organism>
<proteinExistence type="predicted"/>
<keyword evidence="9" id="KW-1185">Reference proteome</keyword>
<reference evidence="8" key="1">
    <citation type="submission" date="2021-01" db="UniProtKB">
        <authorList>
            <consortium name="EnsemblMetazoa"/>
        </authorList>
    </citation>
    <scope>IDENTIFICATION</scope>
</reference>
<evidence type="ECO:0000313" key="8">
    <source>
        <dbReference type="EnsemblMetazoa" id="XP_031777192"/>
    </source>
</evidence>
<dbReference type="AlphaFoldDB" id="A0A7M7PWK4"/>
<dbReference type="RefSeq" id="XP_031777192.1">
    <property type="nucleotide sequence ID" value="XM_031921332.2"/>
</dbReference>